<dbReference type="GO" id="GO:0006518">
    <property type="term" value="P:peptide metabolic process"/>
    <property type="evidence" value="ECO:0007669"/>
    <property type="project" value="TreeGrafter"/>
</dbReference>
<evidence type="ECO:0000256" key="5">
    <source>
        <dbReference type="ARBA" id="ARBA00023049"/>
    </source>
</evidence>
<dbReference type="GO" id="GO:0006508">
    <property type="term" value="P:proteolysis"/>
    <property type="evidence" value="ECO:0007669"/>
    <property type="project" value="UniProtKB-KW"/>
</dbReference>
<evidence type="ECO:0000259" key="7">
    <source>
        <dbReference type="Pfam" id="PF01432"/>
    </source>
</evidence>
<dbReference type="InterPro" id="IPR001567">
    <property type="entry name" value="Pept_M3A_M3B_dom"/>
</dbReference>
<reference evidence="8" key="1">
    <citation type="submission" date="2016-08" db="EMBL/GenBank/DDBJ databases">
        <title>Complete genome sequence of Spiroplasma helicoides TABS-2 (DSM 22551).</title>
        <authorList>
            <person name="Shen W.-Y."/>
            <person name="Lo W.-S."/>
            <person name="Lai Y.-C."/>
            <person name="Kuo C.-H."/>
        </authorList>
    </citation>
    <scope>NUCLEOTIDE SEQUENCE [LARGE SCALE GENOMIC DNA]</scope>
    <source>
        <strain evidence="8">TABS-2</strain>
    </source>
</reference>
<accession>A0A1B3SLW3</accession>
<comment type="similarity">
    <text evidence="6">Belongs to the peptidase M3 family.</text>
</comment>
<sequence>MNRKEADKKYKWDFSNVFENSSDYKQNLEMFQKKFKKINELKGNLGNKEKFLEYLRMKNETDLLSIRLDHYLNLYNLDQTDTELQELMSLYKKANNEYKEALSFANPEILDLGYEKVISFIKGSDYAYQEYIFKKLFRMKDSFLPYQKQEVINQVSNSREILNGFFDCLSYADRQFLDVEINGKKELINTTFFNTFLASSDPIKDQQNRKLVWEKYYNNVTSKKYSFAKTLEGIITKEYEDARLKNYSSALEKALSEDNIPTAIYRKLLQIGKKNIGILKDYYSIIKDRFGFKDFFISDRHLSLADNFSKVVLVEEGKQMVKGALQMLGEEYNEKLDIAMKDNAIDFYEDSTKRSGAYSTLGNGVEPSILMNWSDTLSSVSTLAHELGHSVHTLFAEASQKYPLCSYPIILAEIASTFNEHVVFDYLYEKTTDKNEKVCLVQNRIYDMLTTFFREIQYADFELQAHELLEKNEPITAERLMNLFKSVELEYGYDLCTNNNERDAYYWPHIAHFFYYPFYVYKYSLDVAASFKIYQDVKKGGSQHITNFLKAGCHKDPLDILKDSGIDFMDEKTYEPILSEIKRLIKLLKELLD</sequence>
<dbReference type="InterPro" id="IPR042088">
    <property type="entry name" value="OligoPept_F_C"/>
</dbReference>
<dbReference type="KEGG" id="shj:SHELI_v1c09640"/>
<keyword evidence="1 6" id="KW-0645">Protease</keyword>
<dbReference type="Gene3D" id="1.20.140.70">
    <property type="entry name" value="Oligopeptidase f, N-terminal domain"/>
    <property type="match status" value="1"/>
</dbReference>
<protein>
    <submittedName>
        <fullName evidence="8">Oligoendopeptidase F</fullName>
    </submittedName>
</protein>
<comment type="cofactor">
    <cofactor evidence="6">
        <name>Zn(2+)</name>
        <dbReference type="ChEBI" id="CHEBI:29105"/>
    </cofactor>
    <text evidence="6">Binds 1 zinc ion.</text>
</comment>
<dbReference type="AlphaFoldDB" id="A0A1B3SLW3"/>
<dbReference type="PANTHER" id="PTHR11804">
    <property type="entry name" value="PROTEASE M3 THIMET OLIGOPEPTIDASE-RELATED"/>
    <property type="match status" value="1"/>
</dbReference>
<dbReference type="PATRIC" id="fig|216938.3.peg.982"/>
<feature type="domain" description="Peptidase M3A/M3B catalytic" evidence="7">
    <location>
        <begin position="204"/>
        <end position="575"/>
    </location>
</feature>
<proteinExistence type="inferred from homology"/>
<dbReference type="Gene3D" id="1.10.1370.20">
    <property type="entry name" value="Oligoendopeptidase f, C-terminal domain"/>
    <property type="match status" value="1"/>
</dbReference>
<dbReference type="GO" id="GO:0046872">
    <property type="term" value="F:metal ion binding"/>
    <property type="evidence" value="ECO:0007669"/>
    <property type="project" value="UniProtKB-UniRule"/>
</dbReference>
<evidence type="ECO:0000256" key="4">
    <source>
        <dbReference type="ARBA" id="ARBA00022833"/>
    </source>
</evidence>
<dbReference type="RefSeq" id="WP_069117213.1">
    <property type="nucleotide sequence ID" value="NZ_CP017015.1"/>
</dbReference>
<evidence type="ECO:0000256" key="3">
    <source>
        <dbReference type="ARBA" id="ARBA00022801"/>
    </source>
</evidence>
<keyword evidence="3 6" id="KW-0378">Hydrolase</keyword>
<evidence type="ECO:0000313" key="9">
    <source>
        <dbReference type="Proteomes" id="UP000094378"/>
    </source>
</evidence>
<keyword evidence="2 6" id="KW-0479">Metal-binding</keyword>
<evidence type="ECO:0000256" key="2">
    <source>
        <dbReference type="ARBA" id="ARBA00022723"/>
    </source>
</evidence>
<dbReference type="InterPro" id="IPR045090">
    <property type="entry name" value="Pept_M3A_M3B"/>
</dbReference>
<evidence type="ECO:0000313" key="8">
    <source>
        <dbReference type="EMBL" id="AOG60913.1"/>
    </source>
</evidence>
<dbReference type="GO" id="GO:0004222">
    <property type="term" value="F:metalloendopeptidase activity"/>
    <property type="evidence" value="ECO:0007669"/>
    <property type="project" value="InterPro"/>
</dbReference>
<dbReference type="Pfam" id="PF01432">
    <property type="entry name" value="Peptidase_M3"/>
    <property type="match status" value="1"/>
</dbReference>
<name>A0A1B3SLW3_9MOLU</name>
<dbReference type="CDD" id="cd09608">
    <property type="entry name" value="M3B_PepF"/>
    <property type="match status" value="1"/>
</dbReference>
<organism evidence="8 9">
    <name type="scientific">Spiroplasma helicoides</name>
    <dbReference type="NCBI Taxonomy" id="216938"/>
    <lineage>
        <taxon>Bacteria</taxon>
        <taxon>Bacillati</taxon>
        <taxon>Mycoplasmatota</taxon>
        <taxon>Mollicutes</taxon>
        <taxon>Entomoplasmatales</taxon>
        <taxon>Spiroplasmataceae</taxon>
        <taxon>Spiroplasma</taxon>
    </lineage>
</organism>
<evidence type="ECO:0000256" key="6">
    <source>
        <dbReference type="RuleBase" id="RU003435"/>
    </source>
</evidence>
<evidence type="ECO:0000256" key="1">
    <source>
        <dbReference type="ARBA" id="ARBA00022670"/>
    </source>
</evidence>
<keyword evidence="5 6" id="KW-0482">Metalloprotease</keyword>
<dbReference type="PANTHER" id="PTHR11804:SF84">
    <property type="entry name" value="SACCHAROLYSIN"/>
    <property type="match status" value="1"/>
</dbReference>
<dbReference type="SUPFAM" id="SSF55486">
    <property type="entry name" value="Metalloproteases ('zincins'), catalytic domain"/>
    <property type="match status" value="1"/>
</dbReference>
<dbReference type="EMBL" id="CP017015">
    <property type="protein sequence ID" value="AOG60913.1"/>
    <property type="molecule type" value="Genomic_DNA"/>
</dbReference>
<keyword evidence="4 6" id="KW-0862">Zinc</keyword>
<dbReference type="Proteomes" id="UP000094378">
    <property type="component" value="Chromosome"/>
</dbReference>
<gene>
    <name evidence="8" type="primary">pepF</name>
    <name evidence="8" type="ORF">SHELI_v1c09640</name>
</gene>
<keyword evidence="9" id="KW-1185">Reference proteome</keyword>